<feature type="chain" id="PRO_5042006011" description="SUEL-type lectin domain-containing protein" evidence="1">
    <location>
        <begin position="27"/>
        <end position="342"/>
    </location>
</feature>
<feature type="signal peptide" evidence="1">
    <location>
        <begin position="1"/>
        <end position="26"/>
    </location>
</feature>
<sequence>MQFSMVLRVLIVIGSLFSLLMNHVMSNTTQQELHAIFSTYTPACQQILNTQTTIDATTYCDTRFQLWYEELVHIGFCTEEEYANLTHTVCDLNVTVRPSSEATTNFYSALNFNVSSDCQRKVISCVLSSIISIILKQQEQYCSFVAVDSLDQSSESCLTTPVTTENFVCSPADFYILKNAACSSNKTDVDQTFSRALLRTSTECRLKIANCSDVYTETYSFVALGKYCAFLTSGETLSTLETCFTEENACTREEFDLLINSACPKGSTHNNVLLILFVLFYWTLAILCHENVIETSTFTRFNYEPEFRIRVLHASSEHYRCNHRHGNDLNIFRFFYHRQLEA</sequence>
<dbReference type="EMBL" id="JASAOG010000028">
    <property type="protein sequence ID" value="KAK0061908.1"/>
    <property type="molecule type" value="Genomic_DNA"/>
</dbReference>
<reference evidence="2" key="2">
    <citation type="submission" date="2023-04" db="EMBL/GenBank/DDBJ databases">
        <authorList>
            <person name="Bu L."/>
            <person name="Lu L."/>
            <person name="Laidemitt M.R."/>
            <person name="Zhang S.M."/>
            <person name="Mutuku M."/>
            <person name="Mkoji G."/>
            <person name="Steinauer M."/>
            <person name="Loker E.S."/>
        </authorList>
    </citation>
    <scope>NUCLEOTIDE SEQUENCE</scope>
    <source>
        <strain evidence="2">KasaAsao</strain>
        <tissue evidence="2">Whole Snail</tissue>
    </source>
</reference>
<name>A0AAD8FFG7_BIOPF</name>
<evidence type="ECO:0000313" key="3">
    <source>
        <dbReference type="Proteomes" id="UP001233172"/>
    </source>
</evidence>
<evidence type="ECO:0000313" key="2">
    <source>
        <dbReference type="EMBL" id="KAK0061908.1"/>
    </source>
</evidence>
<dbReference type="AlphaFoldDB" id="A0AAD8FFG7"/>
<keyword evidence="1" id="KW-0732">Signal</keyword>
<organism evidence="2 3">
    <name type="scientific">Biomphalaria pfeifferi</name>
    <name type="common">Bloodfluke planorb</name>
    <name type="synonym">Freshwater snail</name>
    <dbReference type="NCBI Taxonomy" id="112525"/>
    <lineage>
        <taxon>Eukaryota</taxon>
        <taxon>Metazoa</taxon>
        <taxon>Spiralia</taxon>
        <taxon>Lophotrochozoa</taxon>
        <taxon>Mollusca</taxon>
        <taxon>Gastropoda</taxon>
        <taxon>Heterobranchia</taxon>
        <taxon>Euthyneura</taxon>
        <taxon>Panpulmonata</taxon>
        <taxon>Hygrophila</taxon>
        <taxon>Lymnaeoidea</taxon>
        <taxon>Planorbidae</taxon>
        <taxon>Biomphalaria</taxon>
    </lineage>
</organism>
<comment type="caution">
    <text evidence="2">The sequence shown here is derived from an EMBL/GenBank/DDBJ whole genome shotgun (WGS) entry which is preliminary data.</text>
</comment>
<reference evidence="2" key="1">
    <citation type="journal article" date="2023" name="PLoS Negl. Trop. Dis.">
        <title>A genome sequence for Biomphalaria pfeifferi, the major vector snail for the human-infecting parasite Schistosoma mansoni.</title>
        <authorList>
            <person name="Bu L."/>
            <person name="Lu L."/>
            <person name="Laidemitt M.R."/>
            <person name="Zhang S.M."/>
            <person name="Mutuku M."/>
            <person name="Mkoji G."/>
            <person name="Steinauer M."/>
            <person name="Loker E.S."/>
        </authorList>
    </citation>
    <scope>NUCLEOTIDE SEQUENCE</scope>
    <source>
        <strain evidence="2">KasaAsao</strain>
    </source>
</reference>
<proteinExistence type="predicted"/>
<protein>
    <recommendedName>
        <fullName evidence="4">SUEL-type lectin domain-containing protein</fullName>
    </recommendedName>
</protein>
<accession>A0AAD8FFG7</accession>
<gene>
    <name evidence="2" type="ORF">Bpfe_008823</name>
</gene>
<keyword evidence="3" id="KW-1185">Reference proteome</keyword>
<dbReference type="Proteomes" id="UP001233172">
    <property type="component" value="Unassembled WGS sequence"/>
</dbReference>
<evidence type="ECO:0000256" key="1">
    <source>
        <dbReference type="SAM" id="SignalP"/>
    </source>
</evidence>
<evidence type="ECO:0008006" key="4">
    <source>
        <dbReference type="Google" id="ProtNLM"/>
    </source>
</evidence>